<accession>A0A060JCY7</accession>
<dbReference type="AlphaFoldDB" id="A0A060JCY7"/>
<dbReference type="eggNOG" id="COG1399">
    <property type="taxonomic scope" value="Bacteria"/>
</dbReference>
<dbReference type="STRING" id="529884.Rhola_00009090"/>
<dbReference type="PANTHER" id="PTHR34374">
    <property type="entry name" value="LARGE RIBOSOMAL RNA SUBUNIT ACCUMULATION PROTEIN YCED HOMOLOG 1, CHLOROPLASTIC"/>
    <property type="match status" value="1"/>
</dbReference>
<gene>
    <name evidence="1" type="ORF">Rhola_00009090</name>
</gene>
<dbReference type="RefSeq" id="WP_051636274.1">
    <property type="nucleotide sequence ID" value="NZ_AP026911.1"/>
</dbReference>
<dbReference type="Pfam" id="PF02620">
    <property type="entry name" value="YceD"/>
    <property type="match status" value="1"/>
</dbReference>
<dbReference type="Proteomes" id="UP000067708">
    <property type="component" value="Chromosome"/>
</dbReference>
<dbReference type="EMBL" id="CP007490">
    <property type="protein sequence ID" value="AIC47711.1"/>
    <property type="molecule type" value="Genomic_DNA"/>
</dbReference>
<dbReference type="OrthoDB" id="9790372at2"/>
<proteinExistence type="predicted"/>
<dbReference type="HOGENOM" id="CLU_100236_0_0_11"/>
<evidence type="ECO:0000313" key="1">
    <source>
        <dbReference type="EMBL" id="AIC47711.1"/>
    </source>
</evidence>
<organism evidence="1 2">
    <name type="scientific">Rhodoluna lacicola</name>
    <dbReference type="NCBI Taxonomy" id="529884"/>
    <lineage>
        <taxon>Bacteria</taxon>
        <taxon>Bacillati</taxon>
        <taxon>Actinomycetota</taxon>
        <taxon>Actinomycetes</taxon>
        <taxon>Micrococcales</taxon>
        <taxon>Microbacteriaceae</taxon>
        <taxon>Luna cluster</taxon>
        <taxon>Luna-1 subcluster</taxon>
        <taxon>Rhodoluna</taxon>
    </lineage>
</organism>
<dbReference type="PATRIC" id="fig|529884.3.peg.871"/>
<reference evidence="1 2" key="1">
    <citation type="journal article" date="2014" name="Int. J. Syst. Evol. Microbiol.">
        <title>Rhodoluna lacicola gen. nov., sp. nov., a planktonic freshwater bacterium with stream-lined genome.</title>
        <authorList>
            <person name="Hahn M."/>
            <person name="Schmidt J."/>
            <person name="Taipale S.J."/>
            <person name="Doolittle W.F."/>
            <person name="Koll U."/>
        </authorList>
    </citation>
    <scope>NUCLEOTIDE SEQUENCE [LARGE SCALE GENOMIC DNA]</scope>
    <source>
        <strain evidence="1 2">MWH-Ta8</strain>
    </source>
</reference>
<evidence type="ECO:0000313" key="2">
    <source>
        <dbReference type="Proteomes" id="UP000067708"/>
    </source>
</evidence>
<sequence>MAPKISNGTGNTDYVLAVHDLMHKPGQMRELKLDILTPDQMGEGIALIPKGAELDLDVRLESVHEGILATGEVFVDADAECSRCLEPLTVPVEVDFQELFAYSLINEDEHVVEDEQIDLEQIIRDAVVLNLPFHPLCSTDCLGLCAECGVKMADNPHHVHEAPIDSRWNALQELQNQELHKKEE</sequence>
<dbReference type="InterPro" id="IPR003772">
    <property type="entry name" value="YceD"/>
</dbReference>
<dbReference type="PANTHER" id="PTHR34374:SF1">
    <property type="entry name" value="LARGE RIBOSOMAL RNA SUBUNIT ACCUMULATION PROTEIN YCED HOMOLOG 1, CHLOROPLASTIC"/>
    <property type="match status" value="1"/>
</dbReference>
<protein>
    <submittedName>
        <fullName evidence="1">Putative metal-binding, possibly nucleic acid-binding protein</fullName>
    </submittedName>
</protein>
<keyword evidence="2" id="KW-1185">Reference proteome</keyword>
<name>A0A060JCY7_9MICO</name>
<dbReference type="KEGG" id="rla:Rhola_00009090"/>